<gene>
    <name evidence="8" type="ORF">ROHU_027811</name>
</gene>
<evidence type="ECO:0000313" key="8">
    <source>
        <dbReference type="EMBL" id="RXN16005.1"/>
    </source>
</evidence>
<dbReference type="SUPFAM" id="SSF50494">
    <property type="entry name" value="Trypsin-like serine proteases"/>
    <property type="match status" value="1"/>
</dbReference>
<dbReference type="InterPro" id="IPR001254">
    <property type="entry name" value="Trypsin_dom"/>
</dbReference>
<sequence>MWAETRWESKVKSVEPMRYHGAAVREVLTEVRDNTKDPAIKAEAQSLSKEVGSYRFSICTVVWYDVLSAIQHVSKLMQSPNMHVDLAVNLLKKTEQGLQSYRASGFVTAQMAAKDICEEMNAEAVLKQKRLRSTKRHFSYESHDEPFSDALRNLEIGFFNVVLDAALSAITERFTTLENVENKFGVLTNFPSLADEELAEQCNALGCLCQLDVCGRAPLNDRISGGENATAGVWPWQVSIHDIQLGHHYCGGTLIAKDWVLAGAHCFDSPSDSDIVMYFGRVSQYGSNPYEISRTVSRVIVHPDYGHPPFDKDIALVQLSSSVPFSDYIRPVCLAAAGSVFDAGTESWVTGWGYLEPEGPVSDMLQEVMLPVVSNSDCDHAYTGVVGITITNNMICSGQDGKSVCPGDSGGPMVSRKGSLWIQSGITLTSENQCNAELNYPSSSSLSKDRLNSNSQDPLMKRTVVLYMNL</sequence>
<dbReference type="GO" id="GO:0006508">
    <property type="term" value="P:proteolysis"/>
    <property type="evidence" value="ECO:0007669"/>
    <property type="project" value="UniProtKB-KW"/>
</dbReference>
<proteinExistence type="predicted"/>
<keyword evidence="1" id="KW-0645">Protease</keyword>
<dbReference type="Gene3D" id="2.40.10.10">
    <property type="entry name" value="Trypsin-like serine proteases"/>
    <property type="match status" value="1"/>
</dbReference>
<evidence type="ECO:0000256" key="4">
    <source>
        <dbReference type="ARBA" id="ARBA00022825"/>
    </source>
</evidence>
<evidence type="ECO:0000256" key="2">
    <source>
        <dbReference type="ARBA" id="ARBA00022729"/>
    </source>
</evidence>
<dbReference type="InterPro" id="IPR009003">
    <property type="entry name" value="Peptidase_S1_PA"/>
</dbReference>
<dbReference type="PRINTS" id="PR00722">
    <property type="entry name" value="CHYMOTRYPSIN"/>
</dbReference>
<feature type="domain" description="Peptidase S1" evidence="7">
    <location>
        <begin position="223"/>
        <end position="470"/>
    </location>
</feature>
<organism evidence="8 9">
    <name type="scientific">Labeo rohita</name>
    <name type="common">Indian major carp</name>
    <name type="synonym">Cyprinus rohita</name>
    <dbReference type="NCBI Taxonomy" id="84645"/>
    <lineage>
        <taxon>Eukaryota</taxon>
        <taxon>Metazoa</taxon>
        <taxon>Chordata</taxon>
        <taxon>Craniata</taxon>
        <taxon>Vertebrata</taxon>
        <taxon>Euteleostomi</taxon>
        <taxon>Actinopterygii</taxon>
        <taxon>Neopterygii</taxon>
        <taxon>Teleostei</taxon>
        <taxon>Ostariophysi</taxon>
        <taxon>Cypriniformes</taxon>
        <taxon>Cyprinidae</taxon>
        <taxon>Labeoninae</taxon>
        <taxon>Labeonini</taxon>
        <taxon>Labeo</taxon>
    </lineage>
</organism>
<dbReference type="CDD" id="cd00190">
    <property type="entry name" value="Tryp_SPc"/>
    <property type="match status" value="1"/>
</dbReference>
<keyword evidence="5" id="KW-1015">Disulfide bond</keyword>
<dbReference type="FunFam" id="2.40.10.10:FF:000024">
    <property type="entry name" value="Serine protease 53"/>
    <property type="match status" value="1"/>
</dbReference>
<dbReference type="PANTHER" id="PTHR24253:SF144">
    <property type="entry name" value="CHYMOTRYPSIN-LIKE PROTEASE CTRL-1-RELATED"/>
    <property type="match status" value="1"/>
</dbReference>
<protein>
    <submittedName>
        <fullName evidence="8">Trypsin I-P1-like protein</fullName>
    </submittedName>
</protein>
<dbReference type="InterPro" id="IPR033116">
    <property type="entry name" value="TRYPSIN_SER"/>
</dbReference>
<accession>A0A498MET7</accession>
<dbReference type="AlphaFoldDB" id="A0A498MET7"/>
<dbReference type="GO" id="GO:0004252">
    <property type="term" value="F:serine-type endopeptidase activity"/>
    <property type="evidence" value="ECO:0007669"/>
    <property type="project" value="InterPro"/>
</dbReference>
<dbReference type="Pfam" id="PF00089">
    <property type="entry name" value="Trypsin"/>
    <property type="match status" value="1"/>
</dbReference>
<dbReference type="SMART" id="SM00020">
    <property type="entry name" value="Tryp_SPc"/>
    <property type="match status" value="1"/>
</dbReference>
<dbReference type="PANTHER" id="PTHR24253">
    <property type="entry name" value="TRANSMEMBRANE PROTEASE SERINE"/>
    <property type="match status" value="1"/>
</dbReference>
<keyword evidence="6" id="KW-0325">Glycoprotein</keyword>
<evidence type="ECO:0000256" key="3">
    <source>
        <dbReference type="ARBA" id="ARBA00022801"/>
    </source>
</evidence>
<dbReference type="STRING" id="84645.A0A498MET7"/>
<dbReference type="EMBL" id="QBIY01012814">
    <property type="protein sequence ID" value="RXN16005.1"/>
    <property type="molecule type" value="Genomic_DNA"/>
</dbReference>
<keyword evidence="9" id="KW-1185">Reference proteome</keyword>
<keyword evidence="3" id="KW-0378">Hydrolase</keyword>
<name>A0A498MET7_LABRO</name>
<evidence type="ECO:0000313" key="9">
    <source>
        <dbReference type="Proteomes" id="UP000290572"/>
    </source>
</evidence>
<evidence type="ECO:0000256" key="5">
    <source>
        <dbReference type="ARBA" id="ARBA00023157"/>
    </source>
</evidence>
<dbReference type="PROSITE" id="PS50240">
    <property type="entry name" value="TRYPSIN_DOM"/>
    <property type="match status" value="1"/>
</dbReference>
<evidence type="ECO:0000259" key="7">
    <source>
        <dbReference type="PROSITE" id="PS50240"/>
    </source>
</evidence>
<keyword evidence="2" id="KW-0732">Signal</keyword>
<dbReference type="InterPro" id="IPR001314">
    <property type="entry name" value="Peptidase_S1A"/>
</dbReference>
<comment type="caution">
    <text evidence="8">The sequence shown here is derived from an EMBL/GenBank/DDBJ whole genome shotgun (WGS) entry which is preliminary data.</text>
</comment>
<reference evidence="8 9" key="1">
    <citation type="submission" date="2018-03" db="EMBL/GenBank/DDBJ databases">
        <title>Draft genome sequence of Rohu Carp (Labeo rohita).</title>
        <authorList>
            <person name="Das P."/>
            <person name="Kushwaha B."/>
            <person name="Joshi C.G."/>
            <person name="Kumar D."/>
            <person name="Nagpure N.S."/>
            <person name="Sahoo L."/>
            <person name="Das S.P."/>
            <person name="Bit A."/>
            <person name="Patnaik S."/>
            <person name="Meher P.K."/>
            <person name="Jayasankar P."/>
            <person name="Koringa P.G."/>
            <person name="Patel N.V."/>
            <person name="Hinsu A.T."/>
            <person name="Kumar R."/>
            <person name="Pandey M."/>
            <person name="Agarwal S."/>
            <person name="Srivastava S."/>
            <person name="Singh M."/>
            <person name="Iquebal M.A."/>
            <person name="Jaiswal S."/>
            <person name="Angadi U.B."/>
            <person name="Kumar N."/>
            <person name="Raza M."/>
            <person name="Shah T.M."/>
            <person name="Rai A."/>
            <person name="Jena J.K."/>
        </authorList>
    </citation>
    <scope>NUCLEOTIDE SEQUENCE [LARGE SCALE GENOMIC DNA]</scope>
    <source>
        <strain evidence="8">DASCIFA01</strain>
        <tissue evidence="8">Testis</tissue>
    </source>
</reference>
<evidence type="ECO:0000256" key="6">
    <source>
        <dbReference type="ARBA" id="ARBA00023180"/>
    </source>
</evidence>
<evidence type="ECO:0000256" key="1">
    <source>
        <dbReference type="ARBA" id="ARBA00022670"/>
    </source>
</evidence>
<dbReference type="PROSITE" id="PS00135">
    <property type="entry name" value="TRYPSIN_SER"/>
    <property type="match status" value="1"/>
</dbReference>
<dbReference type="Proteomes" id="UP000290572">
    <property type="component" value="Unassembled WGS sequence"/>
</dbReference>
<dbReference type="InterPro" id="IPR043504">
    <property type="entry name" value="Peptidase_S1_PA_chymotrypsin"/>
</dbReference>
<keyword evidence="4" id="KW-0720">Serine protease</keyword>